<protein>
    <submittedName>
        <fullName evidence="1">Conjugal transfer protein TraD</fullName>
    </submittedName>
</protein>
<dbReference type="EMBL" id="UGGU01000001">
    <property type="protein sequence ID" value="STO26804.1"/>
    <property type="molecule type" value="Genomic_DNA"/>
</dbReference>
<gene>
    <name evidence="1" type="ORF">NCTC10723_00001</name>
</gene>
<proteinExistence type="predicted"/>
<keyword evidence="2" id="KW-1185">Reference proteome</keyword>
<evidence type="ECO:0000313" key="1">
    <source>
        <dbReference type="EMBL" id="STO26804.1"/>
    </source>
</evidence>
<dbReference type="AlphaFoldDB" id="A0A377GPL9"/>
<evidence type="ECO:0000313" key="2">
    <source>
        <dbReference type="Proteomes" id="UP000255328"/>
    </source>
</evidence>
<organism evidence="1 2">
    <name type="scientific">Fusobacterium necrogenes</name>
    <dbReference type="NCBI Taxonomy" id="858"/>
    <lineage>
        <taxon>Bacteria</taxon>
        <taxon>Fusobacteriati</taxon>
        <taxon>Fusobacteriota</taxon>
        <taxon>Fusobacteriia</taxon>
        <taxon>Fusobacteriales</taxon>
        <taxon>Fusobacteriaceae</taxon>
        <taxon>Fusobacterium</taxon>
    </lineage>
</organism>
<sequence>MNKRIKSLEEKLRKNKIKKSSFSQAERKKRARNLIILGANFEILGYEKEENTVILGFLKENINKIKQNRELYKEIGQSILDERAKTRLENKLEHTSPETRQVNSDEIKELLILSKKYNISEYIKKEFNKTLWEKLTYKEFILIKKNFTGI</sequence>
<dbReference type="Proteomes" id="UP000255328">
    <property type="component" value="Unassembled WGS sequence"/>
</dbReference>
<reference evidence="1 2" key="1">
    <citation type="submission" date="2018-06" db="EMBL/GenBank/DDBJ databases">
        <authorList>
            <consortium name="Pathogen Informatics"/>
            <person name="Doyle S."/>
        </authorList>
    </citation>
    <scope>NUCLEOTIDE SEQUENCE [LARGE SCALE GENOMIC DNA]</scope>
    <source>
        <strain evidence="1 2">NCTC10723</strain>
    </source>
</reference>
<dbReference type="Pfam" id="PF06412">
    <property type="entry name" value="TraD"/>
    <property type="match status" value="1"/>
</dbReference>
<accession>A0A377GPL9</accession>
<name>A0A377GPL9_9FUSO</name>
<dbReference type="InterPro" id="IPR009444">
    <property type="entry name" value="Conjugal_tfr_TraD_a-type"/>
</dbReference>
<dbReference type="InterPro" id="IPR014729">
    <property type="entry name" value="Rossmann-like_a/b/a_fold"/>
</dbReference>
<dbReference type="Gene3D" id="3.40.50.620">
    <property type="entry name" value="HUPs"/>
    <property type="match status" value="1"/>
</dbReference>